<keyword evidence="1" id="KW-0812">Transmembrane</keyword>
<reference evidence="3 4" key="1">
    <citation type="submission" date="2019-09" db="EMBL/GenBank/DDBJ databases">
        <title>Chitinophaga ginsengihumi sp. nov., isolated from soil of ginseng rhizosphere.</title>
        <authorList>
            <person name="Lee J."/>
        </authorList>
    </citation>
    <scope>NUCLEOTIDE SEQUENCE [LARGE SCALE GENOMIC DNA]</scope>
    <source>
        <strain evidence="3 4">BN140078</strain>
    </source>
</reference>
<gene>
    <name evidence="3" type="ORF">F0L74_06995</name>
</gene>
<name>A0A5B2W145_9BACT</name>
<dbReference type="GO" id="GO:0016020">
    <property type="term" value="C:membrane"/>
    <property type="evidence" value="ECO:0007669"/>
    <property type="project" value="InterPro"/>
</dbReference>
<feature type="transmembrane region" description="Helical" evidence="1">
    <location>
        <begin position="129"/>
        <end position="149"/>
    </location>
</feature>
<dbReference type="InterPro" id="IPR036890">
    <property type="entry name" value="HATPase_C_sf"/>
</dbReference>
<dbReference type="RefSeq" id="WP_149837083.1">
    <property type="nucleotide sequence ID" value="NZ_VUOC01000001.1"/>
</dbReference>
<proteinExistence type="predicted"/>
<feature type="transmembrane region" description="Helical" evidence="1">
    <location>
        <begin position="256"/>
        <end position="281"/>
    </location>
</feature>
<keyword evidence="4" id="KW-1185">Reference proteome</keyword>
<dbReference type="InterPro" id="IPR050640">
    <property type="entry name" value="Bact_2-comp_sensor_kinase"/>
</dbReference>
<organism evidence="3 4">
    <name type="scientific">Chitinophaga agrisoli</name>
    <dbReference type="NCBI Taxonomy" id="2607653"/>
    <lineage>
        <taxon>Bacteria</taxon>
        <taxon>Pseudomonadati</taxon>
        <taxon>Bacteroidota</taxon>
        <taxon>Chitinophagia</taxon>
        <taxon>Chitinophagales</taxon>
        <taxon>Chitinophagaceae</taxon>
        <taxon>Chitinophaga</taxon>
    </lineage>
</organism>
<evidence type="ECO:0000313" key="4">
    <source>
        <dbReference type="Proteomes" id="UP000324611"/>
    </source>
</evidence>
<evidence type="ECO:0000256" key="1">
    <source>
        <dbReference type="SAM" id="Phobius"/>
    </source>
</evidence>
<dbReference type="InterPro" id="IPR010559">
    <property type="entry name" value="Sig_transdc_His_kin_internal"/>
</dbReference>
<evidence type="ECO:0000313" key="3">
    <source>
        <dbReference type="EMBL" id="KAA2245693.1"/>
    </source>
</evidence>
<dbReference type="PANTHER" id="PTHR34220:SF7">
    <property type="entry name" value="SENSOR HISTIDINE KINASE YPDA"/>
    <property type="match status" value="1"/>
</dbReference>
<feature type="transmembrane region" description="Helical" evidence="1">
    <location>
        <begin position="53"/>
        <end position="76"/>
    </location>
</feature>
<feature type="transmembrane region" description="Helical" evidence="1">
    <location>
        <begin position="170"/>
        <end position="187"/>
    </location>
</feature>
<evidence type="ECO:0000259" key="2">
    <source>
        <dbReference type="Pfam" id="PF06580"/>
    </source>
</evidence>
<dbReference type="Pfam" id="PF06580">
    <property type="entry name" value="His_kinase"/>
    <property type="match status" value="1"/>
</dbReference>
<feature type="transmembrane region" description="Helical" evidence="1">
    <location>
        <begin position="88"/>
        <end position="109"/>
    </location>
</feature>
<feature type="transmembrane region" description="Helical" evidence="1">
    <location>
        <begin position="193"/>
        <end position="211"/>
    </location>
</feature>
<dbReference type="PANTHER" id="PTHR34220">
    <property type="entry name" value="SENSOR HISTIDINE KINASE YPDA"/>
    <property type="match status" value="1"/>
</dbReference>
<keyword evidence="3" id="KW-0808">Transferase</keyword>
<keyword evidence="1" id="KW-1133">Transmembrane helix</keyword>
<dbReference type="Gene3D" id="3.30.565.10">
    <property type="entry name" value="Histidine kinase-like ATPase, C-terminal domain"/>
    <property type="match status" value="1"/>
</dbReference>
<feature type="transmembrane region" description="Helical" evidence="1">
    <location>
        <begin position="231"/>
        <end position="250"/>
    </location>
</feature>
<keyword evidence="1" id="KW-0472">Membrane</keyword>
<sequence length="497" mass="57469">MIPFKKLEFGAVTAIFLLLLFPLLYRSVTFNVFEMQHTYGHKFHQYHQVFDYYIHYLLPLLAHMTVVYAAFLFLNMFVVPRFLEQERWLAGLLLAGLALLTVFLVLMVANSYRYGYLLGVYQTVQGAHMYFAKSAFITTAFYSIIYVLYYAGKHLYFQYFHQRKLVMSEVGMALVIWVALLIFSAGIHAPMLAVAIACGGPYYAVVFFVWLNRVFPRFDEHRNKWILWRDIVFTSFAAGLAVLLAAVAMTRGHDDGLVFGIMLCLMLVQFVALLPLTWWLYTTRQKRTDTMLTLQKALGRSTADLDFLRSQINPHFLFNALNTLYGTALQENATNTSEGIQRLGDMMRFMLDENHREKIALRKEVAYLHNYIALQRLRTQASPDILIDVNINEHHCDHEIAPMLLIPFVENAFKHGISLRSRSKISISLSCDAMHIYFDVYNTTHERPENDHTAEGPGIGLNNVRDRLSLLYPDKHELSIRQTATEYFVHLTIRVAR</sequence>
<dbReference type="EMBL" id="VUOC01000001">
    <property type="protein sequence ID" value="KAA2245693.1"/>
    <property type="molecule type" value="Genomic_DNA"/>
</dbReference>
<dbReference type="SUPFAM" id="SSF55874">
    <property type="entry name" value="ATPase domain of HSP90 chaperone/DNA topoisomerase II/histidine kinase"/>
    <property type="match status" value="1"/>
</dbReference>
<feature type="domain" description="Signal transduction histidine kinase internal region" evidence="2">
    <location>
        <begin position="303"/>
        <end position="380"/>
    </location>
</feature>
<keyword evidence="3" id="KW-0418">Kinase</keyword>
<dbReference type="Proteomes" id="UP000324611">
    <property type="component" value="Unassembled WGS sequence"/>
</dbReference>
<reference evidence="3 4" key="2">
    <citation type="submission" date="2019-09" db="EMBL/GenBank/DDBJ databases">
        <authorList>
            <person name="Jin C."/>
        </authorList>
    </citation>
    <scope>NUCLEOTIDE SEQUENCE [LARGE SCALE GENOMIC DNA]</scope>
    <source>
        <strain evidence="3 4">BN140078</strain>
    </source>
</reference>
<accession>A0A5B2W145</accession>
<comment type="caution">
    <text evidence="3">The sequence shown here is derived from an EMBL/GenBank/DDBJ whole genome shotgun (WGS) entry which is preliminary data.</text>
</comment>
<dbReference type="AlphaFoldDB" id="A0A5B2W145"/>
<protein>
    <submittedName>
        <fullName evidence="3">Sensor histidine kinase</fullName>
    </submittedName>
</protein>
<dbReference type="GO" id="GO:0000155">
    <property type="term" value="F:phosphorelay sensor kinase activity"/>
    <property type="evidence" value="ECO:0007669"/>
    <property type="project" value="InterPro"/>
</dbReference>